<feature type="region of interest" description="Disordered" evidence="1">
    <location>
        <begin position="173"/>
        <end position="241"/>
    </location>
</feature>
<feature type="compositionally biased region" description="Low complexity" evidence="1">
    <location>
        <begin position="173"/>
        <end position="190"/>
    </location>
</feature>
<reference evidence="4" key="1">
    <citation type="submission" date="2023-03" db="EMBL/GenBank/DDBJ databases">
        <title>Massive genome expansion in bonnet fungi (Mycena s.s.) driven by repeated elements and novel gene families across ecological guilds.</title>
        <authorList>
            <consortium name="Lawrence Berkeley National Laboratory"/>
            <person name="Harder C.B."/>
            <person name="Miyauchi S."/>
            <person name="Viragh M."/>
            <person name="Kuo A."/>
            <person name="Thoen E."/>
            <person name="Andreopoulos B."/>
            <person name="Lu D."/>
            <person name="Skrede I."/>
            <person name="Drula E."/>
            <person name="Henrissat B."/>
            <person name="Morin E."/>
            <person name="Kohler A."/>
            <person name="Barry K."/>
            <person name="LaButti K."/>
            <person name="Morin E."/>
            <person name="Salamov A."/>
            <person name="Lipzen A."/>
            <person name="Mereny Z."/>
            <person name="Hegedus B."/>
            <person name="Baldrian P."/>
            <person name="Stursova M."/>
            <person name="Weitz H."/>
            <person name="Taylor A."/>
            <person name="Grigoriev I.V."/>
            <person name="Nagy L.G."/>
            <person name="Martin F."/>
            <person name="Kauserud H."/>
        </authorList>
    </citation>
    <scope>NUCLEOTIDE SEQUENCE</scope>
    <source>
        <strain evidence="4">CBHHK200</strain>
    </source>
</reference>
<protein>
    <submittedName>
        <fullName evidence="4">Uncharacterized protein</fullName>
    </submittedName>
</protein>
<feature type="region of interest" description="Disordered" evidence="1">
    <location>
        <begin position="321"/>
        <end position="391"/>
    </location>
</feature>
<feature type="compositionally biased region" description="Polar residues" evidence="1">
    <location>
        <begin position="359"/>
        <end position="369"/>
    </location>
</feature>
<dbReference type="AlphaFoldDB" id="A0AAD6XGF0"/>
<feature type="signal peptide" evidence="3">
    <location>
        <begin position="1"/>
        <end position="21"/>
    </location>
</feature>
<feature type="compositionally biased region" description="Low complexity" evidence="1">
    <location>
        <begin position="199"/>
        <end position="219"/>
    </location>
</feature>
<keyword evidence="2" id="KW-0472">Membrane</keyword>
<name>A0AAD6XGF0_9AGAR</name>
<feature type="chain" id="PRO_5042238188" evidence="3">
    <location>
        <begin position="22"/>
        <end position="421"/>
    </location>
</feature>
<feature type="compositionally biased region" description="Polar residues" evidence="1">
    <location>
        <begin position="220"/>
        <end position="241"/>
    </location>
</feature>
<feature type="transmembrane region" description="Helical" evidence="2">
    <location>
        <begin position="265"/>
        <end position="288"/>
    </location>
</feature>
<accession>A0AAD6XGF0</accession>
<evidence type="ECO:0000256" key="3">
    <source>
        <dbReference type="SAM" id="SignalP"/>
    </source>
</evidence>
<keyword evidence="2" id="KW-1133">Transmembrane helix</keyword>
<sequence>MWLPHSFPVLVFALLANGSLTNTTIDDSNSSFSFDGSSGAWNTITPSSPCTICSSTPDHSKVYHGTWHDGNIRNGAPSGTAGSFTFQGSAVYIFGIDQAESQPDIVFTLDSIQQVHRYTGSEQFVYDALFFSATGLASDQTHTVNWVFNIANTGVMVQAALFDYAVVTTGSDATTAGSRDTTTTSAGAAAKPTSNSAQSTSGKPASSTHSSTSPTGSQTFSSDPNSSGASQDQPSSPTVTVSNGITATVTAQSAVNATTRSKSNLGAIIGGIAGALVVAVLLVLFLYLRSRRRRRPTGIPEGDKVARSQFLRIEDYPLHSLQTSLPTTDTQQGGHASSKRQYLNDDPGPSTASLLLPETRSNPSDSHGSQPHPEVAIEPPAVQSGRTTSRDFRFLEERLATLEAQVAVQQQPPPYIHDDDN</sequence>
<proteinExistence type="predicted"/>
<dbReference type="EMBL" id="JARJCM010000002">
    <property type="protein sequence ID" value="KAJ7047136.1"/>
    <property type="molecule type" value="Genomic_DNA"/>
</dbReference>
<evidence type="ECO:0000256" key="2">
    <source>
        <dbReference type="SAM" id="Phobius"/>
    </source>
</evidence>
<gene>
    <name evidence="4" type="ORF">C8F04DRAFT_1387605</name>
</gene>
<feature type="compositionally biased region" description="Polar residues" evidence="1">
    <location>
        <begin position="321"/>
        <end position="341"/>
    </location>
</feature>
<comment type="caution">
    <text evidence="4">The sequence shown here is derived from an EMBL/GenBank/DDBJ whole genome shotgun (WGS) entry which is preliminary data.</text>
</comment>
<evidence type="ECO:0000313" key="4">
    <source>
        <dbReference type="EMBL" id="KAJ7047136.1"/>
    </source>
</evidence>
<evidence type="ECO:0000256" key="1">
    <source>
        <dbReference type="SAM" id="MobiDB-lite"/>
    </source>
</evidence>
<organism evidence="4 5">
    <name type="scientific">Mycena alexandri</name>
    <dbReference type="NCBI Taxonomy" id="1745969"/>
    <lineage>
        <taxon>Eukaryota</taxon>
        <taxon>Fungi</taxon>
        <taxon>Dikarya</taxon>
        <taxon>Basidiomycota</taxon>
        <taxon>Agaricomycotina</taxon>
        <taxon>Agaricomycetes</taxon>
        <taxon>Agaricomycetidae</taxon>
        <taxon>Agaricales</taxon>
        <taxon>Marasmiineae</taxon>
        <taxon>Mycenaceae</taxon>
        <taxon>Mycena</taxon>
    </lineage>
</organism>
<keyword evidence="2" id="KW-0812">Transmembrane</keyword>
<dbReference type="Proteomes" id="UP001218188">
    <property type="component" value="Unassembled WGS sequence"/>
</dbReference>
<evidence type="ECO:0000313" key="5">
    <source>
        <dbReference type="Proteomes" id="UP001218188"/>
    </source>
</evidence>
<keyword evidence="5" id="KW-1185">Reference proteome</keyword>
<keyword evidence="3" id="KW-0732">Signal</keyword>